<dbReference type="PANTHER" id="PTHR33091:SF73">
    <property type="entry name" value="INHIBITOR OF TRYPSIN AND HAGEMAN FACTOR-LIKE"/>
    <property type="match status" value="1"/>
</dbReference>
<dbReference type="AlphaFoldDB" id="A0A7N0UFL2"/>
<evidence type="ECO:0000256" key="1">
    <source>
        <dbReference type="ARBA" id="ARBA00008210"/>
    </source>
</evidence>
<dbReference type="Proteomes" id="UP000594263">
    <property type="component" value="Unplaced"/>
</dbReference>
<dbReference type="Gene3D" id="3.30.10.10">
    <property type="entry name" value="Trypsin Inhibitor V, subunit A"/>
    <property type="match status" value="1"/>
</dbReference>
<reference evidence="4" key="1">
    <citation type="submission" date="2021-01" db="UniProtKB">
        <authorList>
            <consortium name="EnsemblPlants"/>
        </authorList>
    </citation>
    <scope>IDENTIFICATION</scope>
</reference>
<dbReference type="EnsemblPlants" id="Kaladp0062s0089.1.v1.1">
    <property type="protein sequence ID" value="Kaladp0062s0089.1.v1.1"/>
    <property type="gene ID" value="Kaladp0062s0089.v1.1"/>
</dbReference>
<protein>
    <submittedName>
        <fullName evidence="4">Uncharacterized protein</fullName>
    </submittedName>
</protein>
<dbReference type="PRINTS" id="PR00292">
    <property type="entry name" value="POTATOINHBTR"/>
</dbReference>
<evidence type="ECO:0000313" key="4">
    <source>
        <dbReference type="EnsemblPlants" id="Kaladp0062s0089.1.v1.1"/>
    </source>
</evidence>
<dbReference type="PANTHER" id="PTHR33091">
    <property type="entry name" value="PROTEIN, PUTATIVE, EXPRESSED-RELATED"/>
    <property type="match status" value="1"/>
</dbReference>
<dbReference type="Pfam" id="PF00280">
    <property type="entry name" value="potato_inhibit"/>
    <property type="match status" value="1"/>
</dbReference>
<name>A0A7N0UFL2_KALFE</name>
<evidence type="ECO:0000313" key="5">
    <source>
        <dbReference type="Proteomes" id="UP000594263"/>
    </source>
</evidence>
<keyword evidence="2" id="KW-0646">Protease inhibitor</keyword>
<comment type="similarity">
    <text evidence="1">Belongs to the protease inhibitor I13 (potato type I serine protease inhibitor) family.</text>
</comment>
<sequence length="72" mass="7740">MAYECEGSGKSSWPELVGTEGQAAAAIIEKENPSVNAVVVLEGTPVTQEIDCTRVRVWVNERGIVISVPVIR</sequence>
<proteinExistence type="inferred from homology"/>
<dbReference type="GO" id="GO:0004867">
    <property type="term" value="F:serine-type endopeptidase inhibitor activity"/>
    <property type="evidence" value="ECO:0007669"/>
    <property type="project" value="UniProtKB-KW"/>
</dbReference>
<keyword evidence="5" id="KW-1185">Reference proteome</keyword>
<dbReference type="InterPro" id="IPR000864">
    <property type="entry name" value="Prot_inh_pot1"/>
</dbReference>
<dbReference type="GO" id="GO:0009611">
    <property type="term" value="P:response to wounding"/>
    <property type="evidence" value="ECO:0007669"/>
    <property type="project" value="InterPro"/>
</dbReference>
<dbReference type="OMA" id="GKSRWPE"/>
<evidence type="ECO:0000256" key="3">
    <source>
        <dbReference type="ARBA" id="ARBA00022900"/>
    </source>
</evidence>
<keyword evidence="3" id="KW-0722">Serine protease inhibitor</keyword>
<dbReference type="PROSITE" id="PS00285">
    <property type="entry name" value="POTATO_INHIBITOR"/>
    <property type="match status" value="1"/>
</dbReference>
<dbReference type="Gramene" id="Kaladp0062s0089.1.v1.1">
    <property type="protein sequence ID" value="Kaladp0062s0089.1.v1.1"/>
    <property type="gene ID" value="Kaladp0062s0089.v1.1"/>
</dbReference>
<organism evidence="4 5">
    <name type="scientific">Kalanchoe fedtschenkoi</name>
    <name type="common">Lavender scallops</name>
    <name type="synonym">South American air plant</name>
    <dbReference type="NCBI Taxonomy" id="63787"/>
    <lineage>
        <taxon>Eukaryota</taxon>
        <taxon>Viridiplantae</taxon>
        <taxon>Streptophyta</taxon>
        <taxon>Embryophyta</taxon>
        <taxon>Tracheophyta</taxon>
        <taxon>Spermatophyta</taxon>
        <taxon>Magnoliopsida</taxon>
        <taxon>eudicotyledons</taxon>
        <taxon>Gunneridae</taxon>
        <taxon>Pentapetalae</taxon>
        <taxon>Saxifragales</taxon>
        <taxon>Crassulaceae</taxon>
        <taxon>Kalanchoe</taxon>
    </lineage>
</organism>
<accession>A0A7N0UFL2</accession>
<evidence type="ECO:0000256" key="2">
    <source>
        <dbReference type="ARBA" id="ARBA00022690"/>
    </source>
</evidence>
<dbReference type="InterPro" id="IPR036354">
    <property type="entry name" value="Prot_inh_pot1_sf"/>
</dbReference>
<dbReference type="SUPFAM" id="SSF54654">
    <property type="entry name" value="CI-2 family of serine protease inhibitors"/>
    <property type="match status" value="1"/>
</dbReference>